<dbReference type="Pfam" id="PF20411">
    <property type="entry name" value="DUF6697"/>
    <property type="match status" value="1"/>
</dbReference>
<organism evidence="2 3">
    <name type="scientific">Trichoglossum hirsutum</name>
    <dbReference type="NCBI Taxonomy" id="265104"/>
    <lineage>
        <taxon>Eukaryota</taxon>
        <taxon>Fungi</taxon>
        <taxon>Dikarya</taxon>
        <taxon>Ascomycota</taxon>
        <taxon>Pezizomycotina</taxon>
        <taxon>Geoglossomycetes</taxon>
        <taxon>Geoglossales</taxon>
        <taxon>Geoglossaceae</taxon>
        <taxon>Trichoglossum</taxon>
    </lineage>
</organism>
<gene>
    <name evidence="2" type="ORF">GP486_006559</name>
</gene>
<proteinExistence type="predicted"/>
<name>A0A9P8IGR5_9PEZI</name>
<keyword evidence="3" id="KW-1185">Reference proteome</keyword>
<reference evidence="2" key="1">
    <citation type="submission" date="2021-03" db="EMBL/GenBank/DDBJ databases">
        <title>Comparative genomics and phylogenomic investigation of the class Geoglossomycetes provide insights into ecological specialization and systematics.</title>
        <authorList>
            <person name="Melie T."/>
            <person name="Pirro S."/>
            <person name="Miller A.N."/>
            <person name="Quandt A."/>
        </authorList>
    </citation>
    <scope>NUCLEOTIDE SEQUENCE</scope>
    <source>
        <strain evidence="2">CAQ_001_2017</strain>
    </source>
</reference>
<dbReference type="InterPro" id="IPR046520">
    <property type="entry name" value="DUF6697"/>
</dbReference>
<dbReference type="AlphaFoldDB" id="A0A9P8IGR5"/>
<accession>A0A9P8IGR5</accession>
<dbReference type="EMBL" id="JAGHQM010001508">
    <property type="protein sequence ID" value="KAH0553369.1"/>
    <property type="molecule type" value="Genomic_DNA"/>
</dbReference>
<protein>
    <recommendedName>
        <fullName evidence="1">DUF6697 domain-containing protein</fullName>
    </recommendedName>
</protein>
<evidence type="ECO:0000313" key="2">
    <source>
        <dbReference type="EMBL" id="KAH0553369.1"/>
    </source>
</evidence>
<evidence type="ECO:0000313" key="3">
    <source>
        <dbReference type="Proteomes" id="UP000750711"/>
    </source>
</evidence>
<dbReference type="Proteomes" id="UP000750711">
    <property type="component" value="Unassembled WGS sequence"/>
</dbReference>
<evidence type="ECO:0000259" key="1">
    <source>
        <dbReference type="Pfam" id="PF20411"/>
    </source>
</evidence>
<feature type="domain" description="DUF6697" evidence="1">
    <location>
        <begin position="10"/>
        <end position="112"/>
    </location>
</feature>
<sequence>MKFYRLIFVRYCGEYVQSRRYEKLKPDEIETHVPEKTKIHWSEKIVINEWGTKLLVRHGAARDENHARTFTAQKVRRLFDKPDDAPGAKLRFYWQYMVCCDYNRDLYEALSRKGLEIGWTTRSDLNRGNNFGLNAAMPTEVMEDQDSSSLDGTEEWE</sequence>
<comment type="caution">
    <text evidence="2">The sequence shown here is derived from an EMBL/GenBank/DDBJ whole genome shotgun (WGS) entry which is preliminary data.</text>
</comment>